<dbReference type="Gene3D" id="3.20.20.100">
    <property type="entry name" value="NADP-dependent oxidoreductase domain"/>
    <property type="match status" value="1"/>
</dbReference>
<dbReference type="SUPFAM" id="SSF51430">
    <property type="entry name" value="NAD(P)-linked oxidoreductase"/>
    <property type="match status" value="1"/>
</dbReference>
<evidence type="ECO:0000313" key="1">
    <source>
        <dbReference type="EMBL" id="CAJ0960233.1"/>
    </source>
</evidence>
<name>A0ABN9M6Q0_9NEOB</name>
<dbReference type="InterPro" id="IPR036812">
    <property type="entry name" value="NAD(P)_OxRdtase_dom_sf"/>
</dbReference>
<accession>A0ABN9M6Q0</accession>
<evidence type="ECO:0000313" key="2">
    <source>
        <dbReference type="Proteomes" id="UP001176940"/>
    </source>
</evidence>
<proteinExistence type="predicted"/>
<keyword evidence="2" id="KW-1185">Reference proteome</keyword>
<reference evidence="1" key="1">
    <citation type="submission" date="2023-07" db="EMBL/GenBank/DDBJ databases">
        <authorList>
            <person name="Stuckert A."/>
        </authorList>
    </citation>
    <scope>NUCLEOTIDE SEQUENCE</scope>
</reference>
<protein>
    <submittedName>
        <fullName evidence="1">Uncharacterized protein</fullName>
    </submittedName>
</protein>
<organism evidence="1 2">
    <name type="scientific">Ranitomeya imitator</name>
    <name type="common">mimic poison frog</name>
    <dbReference type="NCBI Taxonomy" id="111125"/>
    <lineage>
        <taxon>Eukaryota</taxon>
        <taxon>Metazoa</taxon>
        <taxon>Chordata</taxon>
        <taxon>Craniata</taxon>
        <taxon>Vertebrata</taxon>
        <taxon>Euteleostomi</taxon>
        <taxon>Amphibia</taxon>
        <taxon>Batrachia</taxon>
        <taxon>Anura</taxon>
        <taxon>Neobatrachia</taxon>
        <taxon>Hyloidea</taxon>
        <taxon>Dendrobatidae</taxon>
        <taxon>Dendrobatinae</taxon>
        <taxon>Ranitomeya</taxon>
    </lineage>
</organism>
<sequence length="90" mass="10681">MALPPLHLEMFSIRWNENGKLIFHNTDNRDTWNDDCNNEAFSPERIKQNFQIFDFVISDEDMKALDGIRNNMRYLTLGFLERTAQLSLSR</sequence>
<comment type="caution">
    <text evidence="1">The sequence shown here is derived from an EMBL/GenBank/DDBJ whole genome shotgun (WGS) entry which is preliminary data.</text>
</comment>
<gene>
    <name evidence="1" type="ORF">RIMI_LOCUS17185617</name>
</gene>
<dbReference type="Proteomes" id="UP001176940">
    <property type="component" value="Unassembled WGS sequence"/>
</dbReference>
<dbReference type="EMBL" id="CAUEEQ010049560">
    <property type="protein sequence ID" value="CAJ0960233.1"/>
    <property type="molecule type" value="Genomic_DNA"/>
</dbReference>